<dbReference type="FunFam" id="3.20.20.330:FF:000002">
    <property type="entry name" value="Homocysteine S-methyltransferase"/>
    <property type="match status" value="1"/>
</dbReference>
<evidence type="ECO:0000256" key="6">
    <source>
        <dbReference type="PROSITE-ProRule" id="PRU00333"/>
    </source>
</evidence>
<keyword evidence="2 6" id="KW-0808">Transferase</keyword>
<dbReference type="Gene3D" id="3.20.20.330">
    <property type="entry name" value="Homocysteine-binding-like domain"/>
    <property type="match status" value="1"/>
</dbReference>
<reference evidence="9 10" key="1">
    <citation type="submission" date="2023-11" db="EMBL/GenBank/DDBJ databases">
        <authorList>
            <person name="Hedman E."/>
            <person name="Englund M."/>
            <person name="Stromberg M."/>
            <person name="Nyberg Akerstrom W."/>
            <person name="Nylinder S."/>
            <person name="Jareborg N."/>
            <person name="Kallberg Y."/>
            <person name="Kronander E."/>
        </authorList>
    </citation>
    <scope>NUCLEOTIDE SEQUENCE [LARGE SCALE GENOMIC DNA]</scope>
</reference>
<dbReference type="AlphaFoldDB" id="A0AAV1KPK1"/>
<dbReference type="GO" id="GO:0033528">
    <property type="term" value="P:S-methylmethionine cycle"/>
    <property type="evidence" value="ECO:0007669"/>
    <property type="project" value="TreeGrafter"/>
</dbReference>
<sequence>MECEQFGNSKLLVLDGGFSSQISCHAGTKADGDPLWSARFLQTNPDDVFHTHLDFLRAGADVISTNTYQASVEGFVKHLGVSSEEALDLIRLAVDFAKRARDTYLEENDGTSRRNLKPLIAGSVGPYGAYLHDGSEYCGNYADEISSETMKEWHKPRIKTLLESGVDLLAIETIPCFKEAEVLVNLLKEYPSAKAWLSFSCKDDKSLAHGEDFQTTVIKCWEANPKQLIAIGVNCCTPKVVSNLLRGINDGREQLIPLVTYPNSGETYCPEIGWIDKDKIDSIDKYVHEWLDLGVKYVGGCCRTYQEDISRICASKVFGVSQKKKERDDKMEKLVNENEELKKVNLIVTLEKTELKKEIDKLRDDKFSDYLMLMRERDARYTLYHENLALELKCKELVNSSQCHQYNEEQGDPVILRIALDRCREQLSATQSKLKKMIDDYSDTVPRREYDVLENKHLELNKKLDTLKTEYEALDNCYRRVVAQKKNLQGELSEIKERCRELERAGTPRPQWEICADFIAGGRDRWWQLAQGLSSRDILMVLLKELGPAAETEHLEYFDGLGTDPAIPPYLRYEGKVRNLRLSRRELSIVINDIWNSKLENGRHVPMQDYVTQYFEERYAAAGVRAEWAYNVCAGARNALDEPQLRLFCGTLLAALSEDVYWAHRDAYHALKAELYRHARDGETLTLEEFEKVAKSSFPLKSEVDIKNLSDVVRKQLKMKINYNVVNLDNLFLENEEGFDRLDIARELFRQRQLAQDKYIREIVAELGGKRASNKCISVDNLKRAFAIVDPAIDHIRMERNIRWAFSDQTSELNSISPIPLRTLVARLAAGNIERVGPRYKGVYRRTFYK</sequence>
<feature type="binding site" evidence="6">
    <location>
        <position position="302"/>
    </location>
    <ligand>
        <name>Zn(2+)</name>
        <dbReference type="ChEBI" id="CHEBI:29105"/>
    </ligand>
</feature>
<dbReference type="PANTHER" id="PTHR46015:SF1">
    <property type="entry name" value="HOMOCYSTEINE S-METHYLTRANSFERASE-LIKE ISOFORM 1"/>
    <property type="match status" value="1"/>
</dbReference>
<keyword evidence="1 6" id="KW-0489">Methyltransferase</keyword>
<evidence type="ECO:0000313" key="10">
    <source>
        <dbReference type="Proteomes" id="UP001314205"/>
    </source>
</evidence>
<dbReference type="PROSITE" id="PS50970">
    <property type="entry name" value="HCY"/>
    <property type="match status" value="1"/>
</dbReference>
<dbReference type="Proteomes" id="UP001314205">
    <property type="component" value="Unassembled WGS sequence"/>
</dbReference>
<comment type="caution">
    <text evidence="9">The sequence shown here is derived from an EMBL/GenBank/DDBJ whole genome shotgun (WGS) entry which is preliminary data.</text>
</comment>
<keyword evidence="4 6" id="KW-0862">Zinc</keyword>
<keyword evidence="10" id="KW-1185">Reference proteome</keyword>
<accession>A0AAV1KPK1</accession>
<evidence type="ECO:0000256" key="4">
    <source>
        <dbReference type="ARBA" id="ARBA00022833"/>
    </source>
</evidence>
<dbReference type="GO" id="GO:0008898">
    <property type="term" value="F:S-adenosylmethionine-homocysteine S-methyltransferase activity"/>
    <property type="evidence" value="ECO:0007669"/>
    <property type="project" value="TreeGrafter"/>
</dbReference>
<name>A0AAV1KPK1_9NEOP</name>
<evidence type="ECO:0000313" key="9">
    <source>
        <dbReference type="EMBL" id="CAK1584975.1"/>
    </source>
</evidence>
<dbReference type="PANTHER" id="PTHR46015">
    <property type="entry name" value="ZGC:172121"/>
    <property type="match status" value="1"/>
</dbReference>
<evidence type="ECO:0000259" key="8">
    <source>
        <dbReference type="PROSITE" id="PS50970"/>
    </source>
</evidence>
<proteinExistence type="predicted"/>
<evidence type="ECO:0000256" key="2">
    <source>
        <dbReference type="ARBA" id="ARBA00022679"/>
    </source>
</evidence>
<dbReference type="InterPro" id="IPR051486">
    <property type="entry name" value="Hcy_S-methyltransferase"/>
</dbReference>
<feature type="binding site" evidence="6">
    <location>
        <position position="301"/>
    </location>
    <ligand>
        <name>Zn(2+)</name>
        <dbReference type="ChEBI" id="CHEBI:29105"/>
    </ligand>
</feature>
<dbReference type="InterPro" id="IPR036589">
    <property type="entry name" value="HCY_dom_sf"/>
</dbReference>
<organism evidence="9 10">
    <name type="scientific">Parnassius mnemosyne</name>
    <name type="common">clouded apollo</name>
    <dbReference type="NCBI Taxonomy" id="213953"/>
    <lineage>
        <taxon>Eukaryota</taxon>
        <taxon>Metazoa</taxon>
        <taxon>Ecdysozoa</taxon>
        <taxon>Arthropoda</taxon>
        <taxon>Hexapoda</taxon>
        <taxon>Insecta</taxon>
        <taxon>Pterygota</taxon>
        <taxon>Neoptera</taxon>
        <taxon>Endopterygota</taxon>
        <taxon>Lepidoptera</taxon>
        <taxon>Glossata</taxon>
        <taxon>Ditrysia</taxon>
        <taxon>Papilionoidea</taxon>
        <taxon>Papilionidae</taxon>
        <taxon>Parnassiinae</taxon>
        <taxon>Parnassini</taxon>
        <taxon>Parnassius</taxon>
        <taxon>Driopa</taxon>
    </lineage>
</organism>
<dbReference type="InterPro" id="IPR003726">
    <property type="entry name" value="HCY_dom"/>
</dbReference>
<comment type="pathway">
    <text evidence="5">Amino-acid biosynthesis; L-methionine biosynthesis via de novo pathway.</text>
</comment>
<protein>
    <recommendedName>
        <fullName evidence="8">Hcy-binding domain-containing protein</fullName>
    </recommendedName>
</protein>
<dbReference type="EMBL" id="CAVLGL010000068">
    <property type="protein sequence ID" value="CAK1584975.1"/>
    <property type="molecule type" value="Genomic_DNA"/>
</dbReference>
<feature type="binding site" evidence="6">
    <location>
        <position position="235"/>
    </location>
    <ligand>
        <name>Zn(2+)</name>
        <dbReference type="ChEBI" id="CHEBI:29105"/>
    </ligand>
</feature>
<feature type="coiled-coil region" evidence="7">
    <location>
        <begin position="420"/>
        <end position="505"/>
    </location>
</feature>
<keyword evidence="3 6" id="KW-0479">Metal-binding</keyword>
<keyword evidence="7" id="KW-0175">Coiled coil</keyword>
<dbReference type="Pfam" id="PF02574">
    <property type="entry name" value="S-methyl_trans"/>
    <property type="match status" value="1"/>
</dbReference>
<evidence type="ECO:0000256" key="7">
    <source>
        <dbReference type="SAM" id="Coils"/>
    </source>
</evidence>
<evidence type="ECO:0000256" key="1">
    <source>
        <dbReference type="ARBA" id="ARBA00022603"/>
    </source>
</evidence>
<dbReference type="GO" id="GO:0009086">
    <property type="term" value="P:methionine biosynthetic process"/>
    <property type="evidence" value="ECO:0007669"/>
    <property type="project" value="TreeGrafter"/>
</dbReference>
<dbReference type="GO" id="GO:0046872">
    <property type="term" value="F:metal ion binding"/>
    <property type="evidence" value="ECO:0007669"/>
    <property type="project" value="UniProtKB-KW"/>
</dbReference>
<evidence type="ECO:0000256" key="5">
    <source>
        <dbReference type="ARBA" id="ARBA00034478"/>
    </source>
</evidence>
<dbReference type="GO" id="GO:0032259">
    <property type="term" value="P:methylation"/>
    <property type="evidence" value="ECO:0007669"/>
    <property type="project" value="UniProtKB-KW"/>
</dbReference>
<feature type="domain" description="Hcy-binding" evidence="8">
    <location>
        <begin position="1"/>
        <end position="316"/>
    </location>
</feature>
<comment type="cofactor">
    <cofactor evidence="6">
        <name>Zn(2+)</name>
        <dbReference type="ChEBI" id="CHEBI:29105"/>
    </cofactor>
</comment>
<dbReference type="NCBIfam" id="NF007020">
    <property type="entry name" value="PRK09485.1"/>
    <property type="match status" value="1"/>
</dbReference>
<evidence type="ECO:0000256" key="3">
    <source>
        <dbReference type="ARBA" id="ARBA00022723"/>
    </source>
</evidence>
<gene>
    <name evidence="9" type="ORF">PARMNEM_LOCUS6122</name>
</gene>
<dbReference type="SUPFAM" id="SSF82282">
    <property type="entry name" value="Homocysteine S-methyltransferase"/>
    <property type="match status" value="1"/>
</dbReference>